<keyword evidence="3" id="KW-1185">Reference proteome</keyword>
<reference evidence="3" key="1">
    <citation type="submission" date="2018-08" db="EMBL/GenBank/DDBJ databases">
        <authorList>
            <person name="Rodrigo-Torres L."/>
            <person name="Arahal R. D."/>
            <person name="Lucena T."/>
        </authorList>
    </citation>
    <scope>NUCLEOTIDE SEQUENCE [LARGE SCALE GENOMIC DNA]</scope>
    <source>
        <strain evidence="3">CECT 7235</strain>
    </source>
</reference>
<gene>
    <name evidence="2" type="ORF">ROE7235_02220</name>
</gene>
<accession>A0A3B0M947</accession>
<evidence type="ECO:0008006" key="4">
    <source>
        <dbReference type="Google" id="ProtNLM"/>
    </source>
</evidence>
<dbReference type="RefSeq" id="WP_121095572.1">
    <property type="nucleotide sequence ID" value="NZ_UIHC01000021.1"/>
</dbReference>
<dbReference type="OrthoDB" id="7802788at2"/>
<dbReference type="InterPro" id="IPR036709">
    <property type="entry name" value="Autotransporte_beta_dom_sf"/>
</dbReference>
<organism evidence="2 3">
    <name type="scientific">Roseinatronobacter ekhonensis</name>
    <dbReference type="NCBI Taxonomy" id="254356"/>
    <lineage>
        <taxon>Bacteria</taxon>
        <taxon>Pseudomonadati</taxon>
        <taxon>Pseudomonadota</taxon>
        <taxon>Alphaproteobacteria</taxon>
        <taxon>Rhodobacterales</taxon>
        <taxon>Paracoccaceae</taxon>
        <taxon>Roseinatronobacter</taxon>
    </lineage>
</organism>
<dbReference type="Proteomes" id="UP000272908">
    <property type="component" value="Unassembled WGS sequence"/>
</dbReference>
<proteinExistence type="predicted"/>
<protein>
    <recommendedName>
        <fullName evidence="4">Autotransporter domain-containing protein</fullName>
    </recommendedName>
</protein>
<feature type="signal peptide" evidence="1">
    <location>
        <begin position="1"/>
        <end position="24"/>
    </location>
</feature>
<dbReference type="SUPFAM" id="SSF103515">
    <property type="entry name" value="Autotransporter"/>
    <property type="match status" value="1"/>
</dbReference>
<dbReference type="AlphaFoldDB" id="A0A3B0M947"/>
<name>A0A3B0M947_9RHOB</name>
<dbReference type="EMBL" id="UIHC01000021">
    <property type="protein sequence ID" value="SUZ32461.1"/>
    <property type="molecule type" value="Genomic_DNA"/>
</dbReference>
<keyword evidence="1" id="KW-0732">Signal</keyword>
<feature type="chain" id="PRO_5017482200" description="Autotransporter domain-containing protein" evidence="1">
    <location>
        <begin position="25"/>
        <end position="606"/>
    </location>
</feature>
<evidence type="ECO:0000313" key="2">
    <source>
        <dbReference type="EMBL" id="SUZ32461.1"/>
    </source>
</evidence>
<evidence type="ECO:0000256" key="1">
    <source>
        <dbReference type="SAM" id="SignalP"/>
    </source>
</evidence>
<sequence>MLNRPLTSISVIAICAAFGAPVVAQQTCTPAAPSDGDVIACAGTGIGIVDDGLDDATLTVQTGAVITGADQAFEFDDDNNFTNFGTLTGQNDHGVQGDNGNTVINHGTITGLDGDGVNIDNDGVVENYGTIRGTDDGVQLEDNATVINHATGEIYADDEGVNINTDDATLTNAGLIEAGDDAVNAARNATITNSGIIRSIGGDQDGIDLDSGTIVNSGTILAVGTQDAIDFDPSSDASTITNSGLIEGNIGINTDPADTGAQTVFNSGTITGRGGLALDLGAGDDSLEIAGGTINGAVELGAGTDSLIVSEVNTGVVQFLSDPEILDFRIDSVLYDGGALVMLDPALIGQVDLLSAELGYSMGMSALSASGGTGSWLANGVSGGSDLKTGQIAGGHDFGSVGVFAVYSGGDVDGGGQPFQRQLAVGLRSGYDLSESTRLDMAAYLGMTRLDMGTMIGAEADGQLVGLTARLKHHGETGLRLTAQAGVTAYRFSSVGAAALAGATIGSRNIVTGFVDLELGQRIQMGATTVTPYVGLTGIAASGGDVTMTLGAASASFAPSGKSSVGYLRVGADFEFGSSNPWVLRTELRLDDSGAASASVGGALRF</sequence>
<evidence type="ECO:0000313" key="3">
    <source>
        <dbReference type="Proteomes" id="UP000272908"/>
    </source>
</evidence>